<keyword evidence="2" id="KW-1133">Transmembrane helix</keyword>
<feature type="region of interest" description="Disordered" evidence="1">
    <location>
        <begin position="1"/>
        <end position="69"/>
    </location>
</feature>
<dbReference type="Proteomes" id="UP000267096">
    <property type="component" value="Unassembled WGS sequence"/>
</dbReference>
<keyword evidence="4" id="KW-1185">Reference proteome</keyword>
<evidence type="ECO:0000256" key="2">
    <source>
        <dbReference type="SAM" id="Phobius"/>
    </source>
</evidence>
<feature type="transmembrane region" description="Helical" evidence="2">
    <location>
        <begin position="158"/>
        <end position="181"/>
    </location>
</feature>
<reference evidence="3 4" key="2">
    <citation type="submission" date="2018-11" db="EMBL/GenBank/DDBJ databases">
        <authorList>
            <consortium name="Pathogen Informatics"/>
        </authorList>
    </citation>
    <scope>NUCLEOTIDE SEQUENCE [LARGE SCALE GENOMIC DNA]</scope>
</reference>
<reference evidence="5" key="1">
    <citation type="submission" date="2017-02" db="UniProtKB">
        <authorList>
            <consortium name="WormBaseParasite"/>
        </authorList>
    </citation>
    <scope>IDENTIFICATION</scope>
</reference>
<evidence type="ECO:0000313" key="3">
    <source>
        <dbReference type="EMBL" id="VDK21111.1"/>
    </source>
</evidence>
<dbReference type="WBParaSite" id="ASIM_0000323701-mRNA-1">
    <property type="protein sequence ID" value="ASIM_0000323701-mRNA-1"/>
    <property type="gene ID" value="ASIM_0000323701"/>
</dbReference>
<keyword evidence="2" id="KW-0812">Transmembrane</keyword>
<feature type="transmembrane region" description="Helical" evidence="2">
    <location>
        <begin position="135"/>
        <end position="152"/>
    </location>
</feature>
<feature type="region of interest" description="Disordered" evidence="1">
    <location>
        <begin position="88"/>
        <end position="128"/>
    </location>
</feature>
<dbReference type="EMBL" id="UYRR01004532">
    <property type="protein sequence ID" value="VDK21111.1"/>
    <property type="molecule type" value="Genomic_DNA"/>
</dbReference>
<evidence type="ECO:0000256" key="1">
    <source>
        <dbReference type="SAM" id="MobiDB-lite"/>
    </source>
</evidence>
<name>A0A0M3J6P7_ANISI</name>
<feature type="compositionally biased region" description="Basic residues" evidence="1">
    <location>
        <begin position="118"/>
        <end position="128"/>
    </location>
</feature>
<keyword evidence="2" id="KW-0472">Membrane</keyword>
<organism evidence="5">
    <name type="scientific">Anisakis simplex</name>
    <name type="common">Herring worm</name>
    <dbReference type="NCBI Taxonomy" id="6269"/>
    <lineage>
        <taxon>Eukaryota</taxon>
        <taxon>Metazoa</taxon>
        <taxon>Ecdysozoa</taxon>
        <taxon>Nematoda</taxon>
        <taxon>Chromadorea</taxon>
        <taxon>Rhabditida</taxon>
        <taxon>Spirurina</taxon>
        <taxon>Ascaridomorpha</taxon>
        <taxon>Ascaridoidea</taxon>
        <taxon>Anisakidae</taxon>
        <taxon>Anisakis</taxon>
        <taxon>Anisakis simplex complex</taxon>
    </lineage>
</organism>
<proteinExistence type="predicted"/>
<evidence type="ECO:0000313" key="5">
    <source>
        <dbReference type="WBParaSite" id="ASIM_0000323701-mRNA-1"/>
    </source>
</evidence>
<accession>A0A0M3J6P7</accession>
<protein>
    <submittedName>
        <fullName evidence="5">G_PROTEIN_RECEP_F1_2 domain-containing protein</fullName>
    </submittedName>
</protein>
<dbReference type="AlphaFoldDB" id="A0A0M3J6P7"/>
<gene>
    <name evidence="3" type="ORF">ASIM_LOCUS3078</name>
</gene>
<sequence length="203" mass="22851">RPEIVELSEVNKPNVITENSQFSASRLDSYEEGGYGLSHETNAKSKSQTEETSTEDNSASETKAKAQREMERYGMKNAVKVPSTIWTSDKIIPPTGPGSHMGRRRRPRVQPHPPSVRPPRKKQRRQKTIKGSKKILLSSLFALNPDVVYAYLTDPKRLSYCFVTFFVVLLPCFAAISLLAYRSLLVVAQITYSETCNMETLIP</sequence>
<evidence type="ECO:0000313" key="4">
    <source>
        <dbReference type="Proteomes" id="UP000267096"/>
    </source>
</evidence>
<feature type="compositionally biased region" description="Polar residues" evidence="1">
    <location>
        <begin position="14"/>
        <end position="26"/>
    </location>
</feature>